<evidence type="ECO:0000259" key="3">
    <source>
        <dbReference type="PROSITE" id="PS50157"/>
    </source>
</evidence>
<proteinExistence type="predicted"/>
<name>A0A7S8DDC6_FUSCU</name>
<gene>
    <name evidence="4" type="ORF">HYE67_008714</name>
</gene>
<dbReference type="InterPro" id="IPR036236">
    <property type="entry name" value="Znf_C2H2_sf"/>
</dbReference>
<evidence type="ECO:0000313" key="4">
    <source>
        <dbReference type="EMBL" id="QPC66483.1"/>
    </source>
</evidence>
<feature type="domain" description="C2H2-type" evidence="3">
    <location>
        <begin position="186"/>
        <end position="216"/>
    </location>
</feature>
<dbReference type="Proteomes" id="UP000663297">
    <property type="component" value="Chromosome 4"/>
</dbReference>
<feature type="domain" description="C2H2-type" evidence="3">
    <location>
        <begin position="120"/>
        <end position="147"/>
    </location>
</feature>
<protein>
    <recommendedName>
        <fullName evidence="3">C2H2-type domain-containing protein</fullName>
    </recommendedName>
</protein>
<accession>A0A7S8DDC6</accession>
<dbReference type="PROSITE" id="PS50157">
    <property type="entry name" value="ZINC_FINGER_C2H2_2"/>
    <property type="match status" value="2"/>
</dbReference>
<dbReference type="Gene3D" id="3.30.160.60">
    <property type="entry name" value="Classic Zinc Finger"/>
    <property type="match status" value="2"/>
</dbReference>
<dbReference type="PROSITE" id="PS00028">
    <property type="entry name" value="ZINC_FINGER_C2H2_1"/>
    <property type="match status" value="2"/>
</dbReference>
<dbReference type="GO" id="GO:0008270">
    <property type="term" value="F:zinc ion binding"/>
    <property type="evidence" value="ECO:0007669"/>
    <property type="project" value="UniProtKB-KW"/>
</dbReference>
<organism evidence="4 5">
    <name type="scientific">Fusarium culmorum</name>
    <dbReference type="NCBI Taxonomy" id="5516"/>
    <lineage>
        <taxon>Eukaryota</taxon>
        <taxon>Fungi</taxon>
        <taxon>Dikarya</taxon>
        <taxon>Ascomycota</taxon>
        <taxon>Pezizomycotina</taxon>
        <taxon>Sordariomycetes</taxon>
        <taxon>Hypocreomycetidae</taxon>
        <taxon>Hypocreales</taxon>
        <taxon>Nectriaceae</taxon>
        <taxon>Fusarium</taxon>
    </lineage>
</organism>
<dbReference type="EMBL" id="CP064750">
    <property type="protein sequence ID" value="QPC66483.1"/>
    <property type="molecule type" value="Genomic_DNA"/>
</dbReference>
<evidence type="ECO:0000256" key="1">
    <source>
        <dbReference type="PROSITE-ProRule" id="PRU00042"/>
    </source>
</evidence>
<dbReference type="SUPFAM" id="SSF57667">
    <property type="entry name" value="beta-beta-alpha zinc fingers"/>
    <property type="match status" value="2"/>
</dbReference>
<feature type="region of interest" description="Disordered" evidence="2">
    <location>
        <begin position="1"/>
        <end position="33"/>
    </location>
</feature>
<dbReference type="InterPro" id="IPR013087">
    <property type="entry name" value="Znf_C2H2_type"/>
</dbReference>
<dbReference type="SMART" id="SM00355">
    <property type="entry name" value="ZnF_C2H2"/>
    <property type="match status" value="3"/>
</dbReference>
<evidence type="ECO:0000256" key="2">
    <source>
        <dbReference type="SAM" id="MobiDB-lite"/>
    </source>
</evidence>
<feature type="compositionally biased region" description="Basic residues" evidence="2">
    <location>
        <begin position="1"/>
        <end position="16"/>
    </location>
</feature>
<dbReference type="AlphaFoldDB" id="A0A7S8DDC6"/>
<keyword evidence="1" id="KW-0862">Zinc</keyword>
<sequence>MSRRSDRPHRHSRSTRSRQDDIPVDPNLTTEASYPQYIETQGYNPAGPTVSDPSENQDTSQMAYYMMQQQQQPATVNPNEVLLNPGLSYASLNYASSAYQTTPYAEAEASSSAAQPSAQYHCSECDRFFPGNRDFNKHMKTHDKPVKCKADASCKVTKAEQRDMDRHYRSSHRAYAASKGILTEDAMCGYQGCTSKFTRKDNLLKHWKKFHGYEQPGN</sequence>
<keyword evidence="1" id="KW-0479">Metal-binding</keyword>
<keyword evidence="1" id="KW-0863">Zinc-finger</keyword>
<reference evidence="4" key="1">
    <citation type="submission" date="2020-11" db="EMBL/GenBank/DDBJ databases">
        <title>The chromosome-scale genome resource for two endophytic Fusarium species: F. culmorum and F. pseudograminearum.</title>
        <authorList>
            <person name="Yuan Z."/>
        </authorList>
    </citation>
    <scope>NUCLEOTIDE SEQUENCE</scope>
    <source>
        <strain evidence="4">Class2-1B</strain>
    </source>
</reference>
<dbReference type="Pfam" id="PF00096">
    <property type="entry name" value="zf-C2H2"/>
    <property type="match status" value="1"/>
</dbReference>
<evidence type="ECO:0000313" key="5">
    <source>
        <dbReference type="Proteomes" id="UP000663297"/>
    </source>
</evidence>